<dbReference type="PANTHER" id="PTHR46713">
    <property type="entry name" value="F13M7.16 PROTEIN"/>
    <property type="match status" value="1"/>
</dbReference>
<comment type="caution">
    <text evidence="3">The sequence shown here is derived from an EMBL/GenBank/DDBJ whole genome shotgun (WGS) entry which is preliminary data.</text>
</comment>
<dbReference type="PROSITE" id="PS50030">
    <property type="entry name" value="UBA"/>
    <property type="match status" value="1"/>
</dbReference>
<dbReference type="InterPro" id="IPR009060">
    <property type="entry name" value="UBA-like_sf"/>
</dbReference>
<feature type="domain" description="UBA" evidence="2">
    <location>
        <begin position="6"/>
        <end position="47"/>
    </location>
</feature>
<organism evidence="3 4">
    <name type="scientific">Trapa incisa</name>
    <dbReference type="NCBI Taxonomy" id="236973"/>
    <lineage>
        <taxon>Eukaryota</taxon>
        <taxon>Viridiplantae</taxon>
        <taxon>Streptophyta</taxon>
        <taxon>Embryophyta</taxon>
        <taxon>Tracheophyta</taxon>
        <taxon>Spermatophyta</taxon>
        <taxon>Magnoliopsida</taxon>
        <taxon>eudicotyledons</taxon>
        <taxon>Gunneridae</taxon>
        <taxon>Pentapetalae</taxon>
        <taxon>rosids</taxon>
        <taxon>malvids</taxon>
        <taxon>Myrtales</taxon>
        <taxon>Lythraceae</taxon>
        <taxon>Trapa</taxon>
    </lineage>
</organism>
<dbReference type="InterPro" id="IPR036339">
    <property type="entry name" value="PUB-like_dom_sf"/>
</dbReference>
<evidence type="ECO:0000313" key="4">
    <source>
        <dbReference type="Proteomes" id="UP001345219"/>
    </source>
</evidence>
<dbReference type="PANTHER" id="PTHR46713:SF4">
    <property type="entry name" value="UBIQUITIN-ASSOCIATED (UBA)_TS-N DOMAIN PROTEIN"/>
    <property type="match status" value="1"/>
</dbReference>
<dbReference type="Proteomes" id="UP001345219">
    <property type="component" value="Chromosome 18"/>
</dbReference>
<protein>
    <recommendedName>
        <fullName evidence="2">UBA domain-containing protein</fullName>
    </recommendedName>
</protein>
<dbReference type="AlphaFoldDB" id="A0AAN7KYU3"/>
<proteinExistence type="predicted"/>
<dbReference type="SMART" id="SM00580">
    <property type="entry name" value="PUG"/>
    <property type="match status" value="1"/>
</dbReference>
<dbReference type="SUPFAM" id="SSF143503">
    <property type="entry name" value="PUG domain-like"/>
    <property type="match status" value="1"/>
</dbReference>
<dbReference type="InterPro" id="IPR015940">
    <property type="entry name" value="UBA"/>
</dbReference>
<accession>A0AAN7KYU3</accession>
<dbReference type="Gene3D" id="1.20.58.2190">
    <property type="match status" value="1"/>
</dbReference>
<dbReference type="Pfam" id="PF09409">
    <property type="entry name" value="PUB"/>
    <property type="match status" value="1"/>
</dbReference>
<dbReference type="SMART" id="SM00165">
    <property type="entry name" value="UBA"/>
    <property type="match status" value="1"/>
</dbReference>
<dbReference type="InterPro" id="IPR018997">
    <property type="entry name" value="PUB_domain"/>
</dbReference>
<evidence type="ECO:0000259" key="2">
    <source>
        <dbReference type="PROSITE" id="PS50030"/>
    </source>
</evidence>
<dbReference type="Gene3D" id="1.10.8.10">
    <property type="entry name" value="DNA helicase RuvA subunit, C-terminal domain"/>
    <property type="match status" value="1"/>
</dbReference>
<dbReference type="Pfam" id="PF22562">
    <property type="entry name" value="UBA_7"/>
    <property type="match status" value="1"/>
</dbReference>
<dbReference type="SUPFAM" id="SSF46934">
    <property type="entry name" value="UBA-like"/>
    <property type="match status" value="1"/>
</dbReference>
<name>A0AAN7KYU3_9MYRT</name>
<evidence type="ECO:0000256" key="1">
    <source>
        <dbReference type="SAM" id="MobiDB-lite"/>
    </source>
</evidence>
<dbReference type="CDD" id="cd14290">
    <property type="entry name" value="UBA_PUB_plant"/>
    <property type="match status" value="1"/>
</dbReference>
<dbReference type="EMBL" id="JAXIOK010000003">
    <property type="protein sequence ID" value="KAK4775530.1"/>
    <property type="molecule type" value="Genomic_DNA"/>
</dbReference>
<reference evidence="3 4" key="1">
    <citation type="journal article" date="2023" name="Hortic Res">
        <title>Pangenome of water caltrop reveals structural variations and asymmetric subgenome divergence after allopolyploidization.</title>
        <authorList>
            <person name="Zhang X."/>
            <person name="Chen Y."/>
            <person name="Wang L."/>
            <person name="Yuan Y."/>
            <person name="Fang M."/>
            <person name="Shi L."/>
            <person name="Lu R."/>
            <person name="Comes H.P."/>
            <person name="Ma Y."/>
            <person name="Chen Y."/>
            <person name="Huang G."/>
            <person name="Zhou Y."/>
            <person name="Zheng Z."/>
            <person name="Qiu Y."/>
        </authorList>
    </citation>
    <scope>NUCLEOTIDE SEQUENCE [LARGE SCALE GENOMIC DNA]</scope>
    <source>
        <tissue evidence="3">Roots</tissue>
    </source>
</reference>
<sequence length="311" mass="35797">MAIPEAINQKLIKELEAMGFPLARAARALHSSGNNNIEAAIDWIIHHEKDPDIDEMPRVSIELDVRSPEPLFITEEMITKAQQLRDCARKSTLEEKNSRREREKERIREGKELLEAKRTAEENERKRFLASRKADKDEEKRARERILQKLENDKLEMRHRFGLGMSPINPKTSRHTLPLAEENKSNMAAYSVAKAEKMQECLRSIKHKHKADQARVTRALETLLIYIGNVARNPDVEKFRRIRISNPAFQERVGALEGGMEFLQLCGFEMTEGTDFLYLPRDKMDMAVLHSAGIQLKSAVTNPYFGLLSHE</sequence>
<gene>
    <name evidence="3" type="ORF">SAY87_023491</name>
</gene>
<feature type="region of interest" description="Disordered" evidence="1">
    <location>
        <begin position="119"/>
        <end position="140"/>
    </location>
</feature>
<keyword evidence="4" id="KW-1185">Reference proteome</keyword>
<evidence type="ECO:0000313" key="3">
    <source>
        <dbReference type="EMBL" id="KAK4775530.1"/>
    </source>
</evidence>